<dbReference type="Proteomes" id="UP001066276">
    <property type="component" value="Chromosome 2_2"/>
</dbReference>
<evidence type="ECO:0000313" key="2">
    <source>
        <dbReference type="Proteomes" id="UP001066276"/>
    </source>
</evidence>
<reference evidence="1" key="1">
    <citation type="journal article" date="2022" name="bioRxiv">
        <title>Sequencing and chromosome-scale assembly of the giantPleurodeles waltlgenome.</title>
        <authorList>
            <person name="Brown T."/>
            <person name="Elewa A."/>
            <person name="Iarovenko S."/>
            <person name="Subramanian E."/>
            <person name="Araus A.J."/>
            <person name="Petzold A."/>
            <person name="Susuki M."/>
            <person name="Suzuki K.-i.T."/>
            <person name="Hayashi T."/>
            <person name="Toyoda A."/>
            <person name="Oliveira C."/>
            <person name="Osipova E."/>
            <person name="Leigh N.D."/>
            <person name="Simon A."/>
            <person name="Yun M.H."/>
        </authorList>
    </citation>
    <scope>NUCLEOTIDE SEQUENCE</scope>
    <source>
        <strain evidence="1">20211129_DDA</strain>
        <tissue evidence="1">Liver</tissue>
    </source>
</reference>
<comment type="caution">
    <text evidence="1">The sequence shown here is derived from an EMBL/GenBank/DDBJ whole genome shotgun (WGS) entry which is preliminary data.</text>
</comment>
<dbReference type="AlphaFoldDB" id="A0AAV7UT32"/>
<proteinExistence type="predicted"/>
<organism evidence="1 2">
    <name type="scientific">Pleurodeles waltl</name>
    <name type="common">Iberian ribbed newt</name>
    <dbReference type="NCBI Taxonomy" id="8319"/>
    <lineage>
        <taxon>Eukaryota</taxon>
        <taxon>Metazoa</taxon>
        <taxon>Chordata</taxon>
        <taxon>Craniata</taxon>
        <taxon>Vertebrata</taxon>
        <taxon>Euteleostomi</taxon>
        <taxon>Amphibia</taxon>
        <taxon>Batrachia</taxon>
        <taxon>Caudata</taxon>
        <taxon>Salamandroidea</taxon>
        <taxon>Salamandridae</taxon>
        <taxon>Pleurodelinae</taxon>
        <taxon>Pleurodeles</taxon>
    </lineage>
</organism>
<accession>A0AAV7UT32</accession>
<dbReference type="EMBL" id="JANPWB010000004">
    <property type="protein sequence ID" value="KAJ1192243.1"/>
    <property type="molecule type" value="Genomic_DNA"/>
</dbReference>
<protein>
    <submittedName>
        <fullName evidence="1">Uncharacterized protein</fullName>
    </submittedName>
</protein>
<name>A0AAV7UT32_PLEWA</name>
<sequence length="83" mass="9789">MQRRGHRDTDILGEEDYGQEWHAAEWREMESITKAANNFQQLILELILTELALWWRRVNWAGHMRTLFAWGYGLPIAIDAMCG</sequence>
<evidence type="ECO:0000313" key="1">
    <source>
        <dbReference type="EMBL" id="KAJ1192243.1"/>
    </source>
</evidence>
<gene>
    <name evidence="1" type="ORF">NDU88_001555</name>
</gene>
<keyword evidence="2" id="KW-1185">Reference proteome</keyword>